<dbReference type="PROSITE" id="PS51186">
    <property type="entry name" value="GNAT"/>
    <property type="match status" value="1"/>
</dbReference>
<gene>
    <name evidence="3" type="ORF">Cvel_22494</name>
</gene>
<feature type="compositionally biased region" description="Polar residues" evidence="1">
    <location>
        <begin position="102"/>
        <end position="111"/>
    </location>
</feature>
<accession>A0A0G4GM23</accession>
<evidence type="ECO:0000313" key="3">
    <source>
        <dbReference type="EMBL" id="CEM31171.1"/>
    </source>
</evidence>
<dbReference type="InterPro" id="IPR016181">
    <property type="entry name" value="Acyl_CoA_acyltransferase"/>
</dbReference>
<dbReference type="Gene3D" id="3.40.630.30">
    <property type="match status" value="1"/>
</dbReference>
<dbReference type="Pfam" id="PF00583">
    <property type="entry name" value="Acetyltransf_1"/>
    <property type="match status" value="1"/>
</dbReference>
<dbReference type="InterPro" id="IPR000182">
    <property type="entry name" value="GNAT_dom"/>
</dbReference>
<sequence>MRLAACREENPDLREGLVMDLWMLGVPPEFQRRGVSQTLVKLSTELARRKGYKHAVAEVTGHFSARAFEKCGFSTRTVREYASVEFEVDSERCSEETHENDNAVTESQEQPGQLEGSQIAEKKKKPLKRKLLEGIPEPHSRMAFVSMAL</sequence>
<dbReference type="GO" id="GO:0016747">
    <property type="term" value="F:acyltransferase activity, transferring groups other than amino-acyl groups"/>
    <property type="evidence" value="ECO:0007669"/>
    <property type="project" value="InterPro"/>
</dbReference>
<feature type="compositionally biased region" description="Basic and acidic residues" evidence="1">
    <location>
        <begin position="89"/>
        <end position="101"/>
    </location>
</feature>
<organism evidence="3">
    <name type="scientific">Chromera velia CCMP2878</name>
    <dbReference type="NCBI Taxonomy" id="1169474"/>
    <lineage>
        <taxon>Eukaryota</taxon>
        <taxon>Sar</taxon>
        <taxon>Alveolata</taxon>
        <taxon>Colpodellida</taxon>
        <taxon>Chromeraceae</taxon>
        <taxon>Chromera</taxon>
    </lineage>
</organism>
<dbReference type="VEuPathDB" id="CryptoDB:Cvel_22494"/>
<evidence type="ECO:0000259" key="2">
    <source>
        <dbReference type="PROSITE" id="PS51186"/>
    </source>
</evidence>
<reference evidence="3" key="1">
    <citation type="submission" date="2014-11" db="EMBL/GenBank/DDBJ databases">
        <authorList>
            <person name="Otto D Thomas"/>
            <person name="Naeem Raeece"/>
        </authorList>
    </citation>
    <scope>NUCLEOTIDE SEQUENCE</scope>
</reference>
<dbReference type="EMBL" id="CDMZ01001344">
    <property type="protein sequence ID" value="CEM31171.1"/>
    <property type="molecule type" value="Genomic_DNA"/>
</dbReference>
<evidence type="ECO:0000256" key="1">
    <source>
        <dbReference type="SAM" id="MobiDB-lite"/>
    </source>
</evidence>
<feature type="region of interest" description="Disordered" evidence="1">
    <location>
        <begin position="89"/>
        <end position="133"/>
    </location>
</feature>
<feature type="domain" description="N-acetyltransferase" evidence="2">
    <location>
        <begin position="1"/>
        <end position="91"/>
    </location>
</feature>
<dbReference type="CDD" id="cd04301">
    <property type="entry name" value="NAT_SF"/>
    <property type="match status" value="1"/>
</dbReference>
<protein>
    <recommendedName>
        <fullName evidence="2">N-acetyltransferase domain-containing protein</fullName>
    </recommendedName>
</protein>
<name>A0A0G4GM23_9ALVE</name>
<dbReference type="AlphaFoldDB" id="A0A0G4GM23"/>
<proteinExistence type="predicted"/>
<dbReference type="SUPFAM" id="SSF55729">
    <property type="entry name" value="Acyl-CoA N-acyltransferases (Nat)"/>
    <property type="match status" value="1"/>
</dbReference>